<sequence length="340" mass="36598">MPFPVSDHCDGTRFHNPANPADASPPQSARSLLPILRWRLGGTRSPWPDRVIDPPPMGNPLDSPPDGMIGLTFIGHASFLLRMGGLTILTDPIFSERCSPVSWAGPKRARAPGRRLDELPPIDLVLVSHNHYDHLDLPSLRAIVARDRPAFVTPLGNRRLLLETGAAPITELDWWQSHRIGDTTITATPARHFSARTPFDARMALWSGFMIEQPGARVLFAGDSGDGPHWSTIGDRLGTPDLALLPIGAYDPRTLMAAVHMNPEEAVGAHRSLGAHRSVGMHFGTFQLTDEAIDEPPMRLAAELARIGLAADAFTTLGAGDTCLIAPGSSSGTGGTGRRE</sequence>
<dbReference type="SUPFAM" id="SSF56281">
    <property type="entry name" value="Metallo-hydrolase/oxidoreductase"/>
    <property type="match status" value="1"/>
</dbReference>
<reference evidence="3 4" key="1">
    <citation type="journal article" date="2014" name="World J. Microbiol. Biotechnol.">
        <title>Biodiversity and physiological characteristics of Antarctic and Arctic lichens-associated bacteria.</title>
        <authorList>
            <person name="Lee Y.M."/>
            <person name="Kim E.H."/>
            <person name="Lee H.K."/>
            <person name="Hong S.G."/>
        </authorList>
    </citation>
    <scope>NUCLEOTIDE SEQUENCE [LARGE SCALE GENOMIC DNA]</scope>
    <source>
        <strain evidence="3 4">PAMC 26569</strain>
    </source>
</reference>
<evidence type="ECO:0000259" key="2">
    <source>
        <dbReference type="Pfam" id="PF12706"/>
    </source>
</evidence>
<name>A0A6M8HX91_9PROT</name>
<evidence type="ECO:0000313" key="4">
    <source>
        <dbReference type="Proteomes" id="UP000500767"/>
    </source>
</evidence>
<evidence type="ECO:0000313" key="3">
    <source>
        <dbReference type="EMBL" id="QKE92807.1"/>
    </source>
</evidence>
<dbReference type="Pfam" id="PF12706">
    <property type="entry name" value="Lactamase_B_2"/>
    <property type="match status" value="1"/>
</dbReference>
<feature type="domain" description="Metallo-beta-lactamase" evidence="2">
    <location>
        <begin position="88"/>
        <end position="283"/>
    </location>
</feature>
<dbReference type="KEGG" id="lck:HN018_19015"/>
<dbReference type="Proteomes" id="UP000500767">
    <property type="component" value="Chromosome"/>
</dbReference>
<gene>
    <name evidence="3" type="ORF">HN018_19015</name>
</gene>
<keyword evidence="4" id="KW-1185">Reference proteome</keyword>
<protein>
    <recommendedName>
        <fullName evidence="2">Metallo-beta-lactamase domain-containing protein</fullName>
    </recommendedName>
</protein>
<dbReference type="AlphaFoldDB" id="A0A6M8HX91"/>
<dbReference type="PANTHER" id="PTHR15032:SF4">
    <property type="entry name" value="N-ACYL-PHOSPHATIDYLETHANOLAMINE-HYDROLYZING PHOSPHOLIPASE D"/>
    <property type="match status" value="1"/>
</dbReference>
<feature type="region of interest" description="Disordered" evidence="1">
    <location>
        <begin position="1"/>
        <end position="28"/>
    </location>
</feature>
<dbReference type="Gene3D" id="3.60.15.10">
    <property type="entry name" value="Ribonuclease Z/Hydroxyacylglutathione hydrolase-like"/>
    <property type="match status" value="1"/>
</dbReference>
<dbReference type="InterPro" id="IPR036866">
    <property type="entry name" value="RibonucZ/Hydroxyglut_hydro"/>
</dbReference>
<evidence type="ECO:0000256" key="1">
    <source>
        <dbReference type="SAM" id="MobiDB-lite"/>
    </source>
</evidence>
<dbReference type="GO" id="GO:0005737">
    <property type="term" value="C:cytoplasm"/>
    <property type="evidence" value="ECO:0007669"/>
    <property type="project" value="TreeGrafter"/>
</dbReference>
<dbReference type="PANTHER" id="PTHR15032">
    <property type="entry name" value="N-ACYL-PHOSPHATIDYLETHANOLAMINE-HYDROLYZING PHOSPHOLIPASE D"/>
    <property type="match status" value="1"/>
</dbReference>
<dbReference type="InterPro" id="IPR001279">
    <property type="entry name" value="Metallo-B-lactamas"/>
</dbReference>
<organism evidence="3 4">
    <name type="scientific">Lichenicola cladoniae</name>
    <dbReference type="NCBI Taxonomy" id="1484109"/>
    <lineage>
        <taxon>Bacteria</taxon>
        <taxon>Pseudomonadati</taxon>
        <taxon>Pseudomonadota</taxon>
        <taxon>Alphaproteobacteria</taxon>
        <taxon>Acetobacterales</taxon>
        <taxon>Acetobacteraceae</taxon>
        <taxon>Lichenicola</taxon>
    </lineage>
</organism>
<accession>A0A6M8HX91</accession>
<dbReference type="EMBL" id="CP053708">
    <property type="protein sequence ID" value="QKE92807.1"/>
    <property type="molecule type" value="Genomic_DNA"/>
</dbReference>
<proteinExistence type="predicted"/>